<evidence type="ECO:0000313" key="1">
    <source>
        <dbReference type="EMBL" id="GGD22228.1"/>
    </source>
</evidence>
<sequence length="65" mass="7493">MGKQKKRFTVEEGDTIDSVLNTMKEEGYTPIRRVEEPIFQEHIENGEKKVEPIGSKIVFDAVKQN</sequence>
<dbReference type="RefSeq" id="WP_188655431.1">
    <property type="nucleotide sequence ID" value="NZ_BMIN01000017.1"/>
</dbReference>
<protein>
    <recommendedName>
        <fullName evidence="3">NETI protein</fullName>
    </recommendedName>
</protein>
<evidence type="ECO:0008006" key="3">
    <source>
        <dbReference type="Google" id="ProtNLM"/>
    </source>
</evidence>
<reference evidence="2" key="1">
    <citation type="journal article" date="2019" name="Int. J. Syst. Evol. Microbiol.">
        <title>The Global Catalogue of Microorganisms (GCM) 10K type strain sequencing project: providing services to taxonomists for standard genome sequencing and annotation.</title>
        <authorList>
            <consortium name="The Broad Institute Genomics Platform"/>
            <consortium name="The Broad Institute Genome Sequencing Center for Infectious Disease"/>
            <person name="Wu L."/>
            <person name="Ma J."/>
        </authorList>
    </citation>
    <scope>NUCLEOTIDE SEQUENCE [LARGE SCALE GENOMIC DNA]</scope>
    <source>
        <strain evidence="2">CGMCC 1.15353</strain>
    </source>
</reference>
<comment type="caution">
    <text evidence="1">The sequence shown here is derived from an EMBL/GenBank/DDBJ whole genome shotgun (WGS) entry which is preliminary data.</text>
</comment>
<proteinExistence type="predicted"/>
<name>A0ABQ1QDF0_9BACI</name>
<dbReference type="InterPro" id="IPR025930">
    <property type="entry name" value="NETI"/>
</dbReference>
<accession>A0ABQ1QDF0</accession>
<dbReference type="EMBL" id="BMIN01000017">
    <property type="protein sequence ID" value="GGD22228.1"/>
    <property type="molecule type" value="Genomic_DNA"/>
</dbReference>
<gene>
    <name evidence="1" type="primary">yebG</name>
    <name evidence="1" type="ORF">GCM10011389_32420</name>
</gene>
<evidence type="ECO:0000313" key="2">
    <source>
        <dbReference type="Proteomes" id="UP000642571"/>
    </source>
</evidence>
<organism evidence="1 2">
    <name type="scientific">Pontibacillus salipaludis</name>
    <dbReference type="NCBI Taxonomy" id="1697394"/>
    <lineage>
        <taxon>Bacteria</taxon>
        <taxon>Bacillati</taxon>
        <taxon>Bacillota</taxon>
        <taxon>Bacilli</taxon>
        <taxon>Bacillales</taxon>
        <taxon>Bacillaceae</taxon>
        <taxon>Pontibacillus</taxon>
    </lineage>
</organism>
<keyword evidence="2" id="KW-1185">Reference proteome</keyword>
<dbReference type="Proteomes" id="UP000642571">
    <property type="component" value="Unassembled WGS sequence"/>
</dbReference>
<dbReference type="Pfam" id="PF14044">
    <property type="entry name" value="NETI"/>
    <property type="match status" value="1"/>
</dbReference>